<dbReference type="Proteomes" id="UP000886885">
    <property type="component" value="Chromosome 8A"/>
</dbReference>
<comment type="caution">
    <text evidence="4">The sequence shown here is derived from an EMBL/GenBank/DDBJ whole genome shotgun (WGS) entry which is preliminary data.</text>
</comment>
<proteinExistence type="predicted"/>
<name>A0A8X7ZEV3_POPTO</name>
<dbReference type="GO" id="GO:0005886">
    <property type="term" value="C:plasma membrane"/>
    <property type="evidence" value="ECO:0007669"/>
    <property type="project" value="TreeGrafter"/>
</dbReference>
<evidence type="ECO:0008006" key="6">
    <source>
        <dbReference type="Google" id="ProtNLM"/>
    </source>
</evidence>
<sequence>MASLGYPRGLKVCAALLAVFLARASGIGIFIIYSYIYRRIYLTVILINGKFPGPLIKATTNNMIHINVFNDMVPLELTIVMLSVYHSLDLKMNLTFSLETGKTYRFRKSNVGNQWSFNFRIQNHHMLVVETEGSYTNQIMVDSLDVHVGQSYSVLVTADQKAADYYVVATPKMANTTKYGNLVGVGVLHYLNSSTMATGPLPRGPDPWNMTTGAARPNPQGTFNVTNVTLSQTFILTGSRARNTNGFPYYTVNDVWYTETDTPLKLADLMTNGSGVYELDEFSTNSSNGNLRHGVLICSKWKP</sequence>
<dbReference type="InterPro" id="IPR045087">
    <property type="entry name" value="Cu-oxidase_fam"/>
</dbReference>
<feature type="transmembrane region" description="Helical" evidence="1">
    <location>
        <begin position="12"/>
        <end position="36"/>
    </location>
</feature>
<accession>A0A8X7ZEV3</accession>
<evidence type="ECO:0000259" key="2">
    <source>
        <dbReference type="Pfam" id="PF00394"/>
    </source>
</evidence>
<keyword evidence="1" id="KW-0812">Transmembrane</keyword>
<keyword evidence="5" id="KW-1185">Reference proteome</keyword>
<keyword evidence="1" id="KW-0472">Membrane</keyword>
<dbReference type="InterPro" id="IPR001117">
    <property type="entry name" value="Cu-oxidase_2nd"/>
</dbReference>
<dbReference type="GO" id="GO:0005507">
    <property type="term" value="F:copper ion binding"/>
    <property type="evidence" value="ECO:0007669"/>
    <property type="project" value="InterPro"/>
</dbReference>
<feature type="domain" description="Plastocyanin-like" evidence="2">
    <location>
        <begin position="90"/>
        <end position="192"/>
    </location>
</feature>
<dbReference type="PANTHER" id="PTHR11709:SF409">
    <property type="entry name" value="MONOCOPPER OXIDASE-LIKE PROTEIN SKU5"/>
    <property type="match status" value="1"/>
</dbReference>
<feature type="domain" description="Plastocyanin-like" evidence="3">
    <location>
        <begin position="43"/>
        <end position="86"/>
    </location>
</feature>
<evidence type="ECO:0000313" key="4">
    <source>
        <dbReference type="EMBL" id="KAG6765168.1"/>
    </source>
</evidence>
<protein>
    <recommendedName>
        <fullName evidence="6">Plastocyanin-like domain-containing protein</fullName>
    </recommendedName>
</protein>
<organism evidence="4 5">
    <name type="scientific">Populus tomentosa</name>
    <name type="common">Chinese white poplar</name>
    <dbReference type="NCBI Taxonomy" id="118781"/>
    <lineage>
        <taxon>Eukaryota</taxon>
        <taxon>Viridiplantae</taxon>
        <taxon>Streptophyta</taxon>
        <taxon>Embryophyta</taxon>
        <taxon>Tracheophyta</taxon>
        <taxon>Spermatophyta</taxon>
        <taxon>Magnoliopsida</taxon>
        <taxon>eudicotyledons</taxon>
        <taxon>Gunneridae</taxon>
        <taxon>Pentapetalae</taxon>
        <taxon>rosids</taxon>
        <taxon>fabids</taxon>
        <taxon>Malpighiales</taxon>
        <taxon>Salicaceae</taxon>
        <taxon>Saliceae</taxon>
        <taxon>Populus</taxon>
    </lineage>
</organism>
<reference evidence="4" key="1">
    <citation type="journal article" date="2020" name="bioRxiv">
        <title>Hybrid origin of Populus tomentosa Carr. identified through genome sequencing and phylogenomic analysis.</title>
        <authorList>
            <person name="An X."/>
            <person name="Gao K."/>
            <person name="Chen Z."/>
            <person name="Li J."/>
            <person name="Yang X."/>
            <person name="Yang X."/>
            <person name="Zhou J."/>
            <person name="Guo T."/>
            <person name="Zhao T."/>
            <person name="Huang S."/>
            <person name="Miao D."/>
            <person name="Khan W.U."/>
            <person name="Rao P."/>
            <person name="Ye M."/>
            <person name="Lei B."/>
            <person name="Liao W."/>
            <person name="Wang J."/>
            <person name="Ji L."/>
            <person name="Li Y."/>
            <person name="Guo B."/>
            <person name="Mustafa N.S."/>
            <person name="Li S."/>
            <person name="Yun Q."/>
            <person name="Keller S.R."/>
            <person name="Mao J."/>
            <person name="Zhang R."/>
            <person name="Strauss S.H."/>
        </authorList>
    </citation>
    <scope>NUCLEOTIDE SEQUENCE</scope>
    <source>
        <strain evidence="4">GM15</strain>
        <tissue evidence="4">Leaf</tissue>
    </source>
</reference>
<dbReference type="InterPro" id="IPR011707">
    <property type="entry name" value="Cu-oxidase-like_N"/>
</dbReference>
<dbReference type="Pfam" id="PF07732">
    <property type="entry name" value="Cu-oxidase_3"/>
    <property type="match status" value="1"/>
</dbReference>
<keyword evidence="1" id="KW-1133">Transmembrane helix</keyword>
<gene>
    <name evidence="4" type="ORF">POTOM_029186</name>
</gene>
<dbReference type="AlphaFoldDB" id="A0A8X7ZEV3"/>
<dbReference type="OrthoDB" id="2121828at2759"/>
<evidence type="ECO:0000313" key="5">
    <source>
        <dbReference type="Proteomes" id="UP000886885"/>
    </source>
</evidence>
<dbReference type="PANTHER" id="PTHR11709">
    <property type="entry name" value="MULTI-COPPER OXIDASE"/>
    <property type="match status" value="1"/>
</dbReference>
<dbReference type="EMBL" id="JAAWWB010000015">
    <property type="protein sequence ID" value="KAG6765168.1"/>
    <property type="molecule type" value="Genomic_DNA"/>
</dbReference>
<evidence type="ECO:0000259" key="3">
    <source>
        <dbReference type="Pfam" id="PF07732"/>
    </source>
</evidence>
<dbReference type="Pfam" id="PF00394">
    <property type="entry name" value="Cu-oxidase"/>
    <property type="match status" value="1"/>
</dbReference>
<evidence type="ECO:0000256" key="1">
    <source>
        <dbReference type="SAM" id="Phobius"/>
    </source>
</evidence>
<dbReference type="GO" id="GO:0016491">
    <property type="term" value="F:oxidoreductase activity"/>
    <property type="evidence" value="ECO:0007669"/>
    <property type="project" value="TreeGrafter"/>
</dbReference>